<dbReference type="KEGG" id="salq:SYNTR_0780"/>
<name>A0A6I6DG91_9FIRM</name>
<dbReference type="PANTHER" id="PTHR42685">
    <property type="entry name" value="GERANYLGERANYL DIPHOSPHATE REDUCTASE"/>
    <property type="match status" value="1"/>
</dbReference>
<dbReference type="PANTHER" id="PTHR42685:SF22">
    <property type="entry name" value="CONDITIONED MEDIUM FACTOR RECEPTOR 1"/>
    <property type="match status" value="1"/>
</dbReference>
<accession>A0A6I6DG91</accession>
<dbReference type="AlphaFoldDB" id="A0A6I6DG91"/>
<dbReference type="EMBL" id="CP046457">
    <property type="protein sequence ID" value="QGT99373.1"/>
    <property type="molecule type" value="Genomic_DNA"/>
</dbReference>
<protein>
    <submittedName>
        <fullName evidence="1">Uncharacterized protein</fullName>
    </submittedName>
</protein>
<reference evidence="2" key="1">
    <citation type="journal article" date="2019" name="Microbiology">
        <title>Complete Genome Sequence of an Uncultured Bacterium of the Candidate Phylum Bipolaricaulota.</title>
        <authorList>
            <person name="Kadnikov V.V."/>
            <person name="Mardanov A.V."/>
            <person name="Beletsky A.V."/>
            <person name="Frank Y.A."/>
            <person name="Karnachuk O.V."/>
            <person name="Ravin N.V."/>
        </authorList>
    </citation>
    <scope>NUCLEOTIDE SEQUENCE [LARGE SCALE GENOMIC DNA]</scope>
</reference>
<dbReference type="Gene3D" id="3.50.50.60">
    <property type="entry name" value="FAD/NAD(P)-binding domain"/>
    <property type="match status" value="1"/>
</dbReference>
<dbReference type="SUPFAM" id="SSF51905">
    <property type="entry name" value="FAD/NAD(P)-binding domain"/>
    <property type="match status" value="1"/>
</dbReference>
<sequence length="359" mass="40585">MKIAIMGAGLAGLSCAICLERKGIQPIIFEKHHRVGERFPNVEAVIELMHRPIKNSLAYINKISGINLQPTSMIHTIEVNSPNKKALIKGSNIGYTTIRGHDMRSWECQLESQLKTKIHFEQQHDLKDLKNDFDYVVVATGDAIIPLNMGLWKSDIEPFLKGCIVKGNFNTGSIRIWFNQNLSKQGYVFFLPFDENEACLSVAAGPSSHEEIDKLWEKTVDYLNIDPLPNTTFKVEEMRIGKIRTRQLDNIIFIGNSGGFIEPFAGFGQITSIISGIQAAESIINGKNYNNLTKWYDKLYEDSLALRHSLNQFNNDDFDEIISLINMHQIQNFILNPSLSPISLAAKLLTSKEKFKNKL</sequence>
<dbReference type="Proteomes" id="UP000426444">
    <property type="component" value="Chromosome"/>
</dbReference>
<dbReference type="OrthoDB" id="25353at2"/>
<evidence type="ECO:0000313" key="2">
    <source>
        <dbReference type="Proteomes" id="UP000426444"/>
    </source>
</evidence>
<dbReference type="InterPro" id="IPR050407">
    <property type="entry name" value="Geranylgeranyl_reductase"/>
</dbReference>
<keyword evidence="2" id="KW-1185">Reference proteome</keyword>
<organism evidence="1 2">
    <name type="scientific">Candidatus Syntrophocurvum alkaliphilum</name>
    <dbReference type="NCBI Taxonomy" id="2293317"/>
    <lineage>
        <taxon>Bacteria</taxon>
        <taxon>Bacillati</taxon>
        <taxon>Bacillota</taxon>
        <taxon>Clostridia</taxon>
        <taxon>Eubacteriales</taxon>
        <taxon>Syntrophomonadaceae</taxon>
        <taxon>Candidatus Syntrophocurvum</taxon>
    </lineage>
</organism>
<gene>
    <name evidence="1" type="ORF">SYNTR_0780</name>
</gene>
<dbReference type="InterPro" id="IPR036188">
    <property type="entry name" value="FAD/NAD-bd_sf"/>
</dbReference>
<evidence type="ECO:0000313" key="1">
    <source>
        <dbReference type="EMBL" id="QGT99373.1"/>
    </source>
</evidence>
<proteinExistence type="predicted"/>
<dbReference type="Pfam" id="PF13450">
    <property type="entry name" value="NAD_binding_8"/>
    <property type="match status" value="1"/>
</dbReference>
<dbReference type="RefSeq" id="WP_156203280.1">
    <property type="nucleotide sequence ID" value="NZ_CP046457.1"/>
</dbReference>
<dbReference type="PROSITE" id="PS51257">
    <property type="entry name" value="PROKAR_LIPOPROTEIN"/>
    <property type="match status" value="1"/>
</dbReference>